<sequence>MVSCEGFSRAFPPKKTSPCPLQLTKGGDRGDKASRALLEQKPEDTADNARQVVHHDGLKLRGEAGKLWSDLGYGGSWHSSMG</sequence>
<feature type="region of interest" description="Disordered" evidence="1">
    <location>
        <begin position="1"/>
        <end position="31"/>
    </location>
</feature>
<name>A0A8T2PNH5_9TELE</name>
<keyword evidence="3" id="KW-1185">Reference proteome</keyword>
<evidence type="ECO:0000256" key="1">
    <source>
        <dbReference type="SAM" id="MobiDB-lite"/>
    </source>
</evidence>
<organism evidence="2 3">
    <name type="scientific">Albula glossodonta</name>
    <name type="common">roundjaw bonefish</name>
    <dbReference type="NCBI Taxonomy" id="121402"/>
    <lineage>
        <taxon>Eukaryota</taxon>
        <taxon>Metazoa</taxon>
        <taxon>Chordata</taxon>
        <taxon>Craniata</taxon>
        <taxon>Vertebrata</taxon>
        <taxon>Euteleostomi</taxon>
        <taxon>Actinopterygii</taxon>
        <taxon>Neopterygii</taxon>
        <taxon>Teleostei</taxon>
        <taxon>Albuliformes</taxon>
        <taxon>Albulidae</taxon>
        <taxon>Albula</taxon>
    </lineage>
</organism>
<reference evidence="2" key="1">
    <citation type="thesis" date="2021" institute="BYU ScholarsArchive" country="Provo, UT, USA">
        <title>Applications of and Algorithms for Genome Assembly and Genomic Analyses with an Emphasis on Marine Teleosts.</title>
        <authorList>
            <person name="Pickett B.D."/>
        </authorList>
    </citation>
    <scope>NUCLEOTIDE SEQUENCE</scope>
    <source>
        <strain evidence="2">HI-2016</strain>
    </source>
</reference>
<evidence type="ECO:0000313" key="2">
    <source>
        <dbReference type="EMBL" id="KAG9351997.1"/>
    </source>
</evidence>
<dbReference type="AlphaFoldDB" id="A0A8T2PNH5"/>
<protein>
    <submittedName>
        <fullName evidence="2">Uncharacterized protein</fullName>
    </submittedName>
</protein>
<dbReference type="EMBL" id="JAFBMS010000006">
    <property type="protein sequence ID" value="KAG9351997.1"/>
    <property type="molecule type" value="Genomic_DNA"/>
</dbReference>
<comment type="caution">
    <text evidence="2">The sequence shown here is derived from an EMBL/GenBank/DDBJ whole genome shotgun (WGS) entry which is preliminary data.</text>
</comment>
<accession>A0A8T2PNH5</accession>
<proteinExistence type="predicted"/>
<evidence type="ECO:0000313" key="3">
    <source>
        <dbReference type="Proteomes" id="UP000824540"/>
    </source>
</evidence>
<dbReference type="Proteomes" id="UP000824540">
    <property type="component" value="Unassembled WGS sequence"/>
</dbReference>
<gene>
    <name evidence="2" type="ORF">JZ751_023248</name>
</gene>